<organism evidence="1">
    <name type="scientific">termite gut metagenome</name>
    <dbReference type="NCBI Taxonomy" id="433724"/>
    <lineage>
        <taxon>unclassified sequences</taxon>
        <taxon>metagenomes</taxon>
        <taxon>organismal metagenomes</taxon>
    </lineage>
</organism>
<accession>A0A5J4PFR2</accession>
<name>A0A5J4PFR2_9ZZZZ</name>
<gene>
    <name evidence="1" type="ORF">EZS27_040222</name>
</gene>
<keyword evidence="1" id="KW-0413">Isomerase</keyword>
<evidence type="ECO:0000313" key="1">
    <source>
        <dbReference type="EMBL" id="KAA6308102.1"/>
    </source>
</evidence>
<protein>
    <submittedName>
        <fullName evidence="1">Chaperone SurA</fullName>
        <ecNumber evidence="1">5.2.1.8</ecNumber>
    </submittedName>
</protein>
<reference evidence="1" key="1">
    <citation type="submission" date="2019-03" db="EMBL/GenBank/DDBJ databases">
        <title>Single cell metagenomics reveals metabolic interactions within the superorganism composed of flagellate Streblomastix strix and complex community of Bacteroidetes bacteria on its surface.</title>
        <authorList>
            <person name="Treitli S.C."/>
            <person name="Kolisko M."/>
            <person name="Husnik F."/>
            <person name="Keeling P."/>
            <person name="Hampl V."/>
        </authorList>
    </citation>
    <scope>NUCLEOTIDE SEQUENCE</scope>
    <source>
        <strain evidence="1">STM</strain>
    </source>
</reference>
<dbReference type="EC" id="5.2.1.8" evidence="1"/>
<dbReference type="GO" id="GO:0003755">
    <property type="term" value="F:peptidyl-prolyl cis-trans isomerase activity"/>
    <property type="evidence" value="ECO:0007669"/>
    <property type="project" value="UniProtKB-EC"/>
</dbReference>
<dbReference type="EMBL" id="SNRY01008704">
    <property type="protein sequence ID" value="KAA6308102.1"/>
    <property type="molecule type" value="Genomic_DNA"/>
</dbReference>
<proteinExistence type="predicted"/>
<comment type="caution">
    <text evidence="1">The sequence shown here is derived from an EMBL/GenBank/DDBJ whole genome shotgun (WGS) entry which is preliminary data.</text>
</comment>
<sequence>LVSAYVSAGKINQLSDPVKGNAGVLVLQLYAQSKQNDTFNAETEKADQVDLNRRLLNNFLNDLHSKANVKDNRYLFF</sequence>
<feature type="non-terminal residue" evidence="1">
    <location>
        <position position="1"/>
    </location>
</feature>
<dbReference type="AlphaFoldDB" id="A0A5J4PFR2"/>